<evidence type="ECO:0000256" key="8">
    <source>
        <dbReference type="ARBA" id="ARBA00022842"/>
    </source>
</evidence>
<keyword evidence="8" id="KW-0460">Magnesium</keyword>
<evidence type="ECO:0000256" key="11">
    <source>
        <dbReference type="ARBA" id="ARBA00038905"/>
    </source>
</evidence>
<dbReference type="EC" id="3.6.1.55" evidence="11"/>
<name>A0AAW0RAM0_9PEZI</name>
<sequence>MSCPVPPDMAYLDMSPGQALAQINALSYLKFDKFVVGAAKLKSETEILLLKRRPDEKHYPNVYEMPGGKVETSDPTIRSAIAREVHEETGLQLTDVLRPLQSITYTTKSESGSCCLIQLSYVAKVQGAAFEVNPDEHSTGGLGRPHYAV</sequence>
<keyword evidence="14" id="KW-1185">Reference proteome</keyword>
<evidence type="ECO:0000259" key="12">
    <source>
        <dbReference type="PROSITE" id="PS51462"/>
    </source>
</evidence>
<comment type="cofactor">
    <cofactor evidence="1">
        <name>Mg(2+)</name>
        <dbReference type="ChEBI" id="CHEBI:18420"/>
    </cofactor>
</comment>
<dbReference type="Pfam" id="PF00293">
    <property type="entry name" value="NUDIX"/>
    <property type="match status" value="1"/>
</dbReference>
<evidence type="ECO:0000256" key="9">
    <source>
        <dbReference type="ARBA" id="ARBA00023204"/>
    </source>
</evidence>
<evidence type="ECO:0000313" key="13">
    <source>
        <dbReference type="EMBL" id="KAK8130786.1"/>
    </source>
</evidence>
<dbReference type="AlphaFoldDB" id="A0AAW0RAM0"/>
<evidence type="ECO:0000256" key="6">
    <source>
        <dbReference type="ARBA" id="ARBA00022763"/>
    </source>
</evidence>
<dbReference type="GO" id="GO:0008413">
    <property type="term" value="F:8-oxo-7,8-dihydroguanosine triphosphate pyrophosphatase activity"/>
    <property type="evidence" value="ECO:0007669"/>
    <property type="project" value="TreeGrafter"/>
</dbReference>
<dbReference type="PROSITE" id="PS51462">
    <property type="entry name" value="NUDIX"/>
    <property type="match status" value="1"/>
</dbReference>
<keyword evidence="5" id="KW-0479">Metal-binding</keyword>
<dbReference type="Proteomes" id="UP001392437">
    <property type="component" value="Unassembled WGS sequence"/>
</dbReference>
<evidence type="ECO:0000256" key="2">
    <source>
        <dbReference type="ARBA" id="ARBA00005582"/>
    </source>
</evidence>
<evidence type="ECO:0000256" key="1">
    <source>
        <dbReference type="ARBA" id="ARBA00001946"/>
    </source>
</evidence>
<keyword evidence="7" id="KW-0378">Hydrolase</keyword>
<protein>
    <recommendedName>
        <fullName evidence="11">8-oxo-dGTP diphosphatase</fullName>
        <ecNumber evidence="11">3.6.1.55</ecNumber>
    </recommendedName>
</protein>
<reference evidence="13 14" key="1">
    <citation type="submission" date="2023-01" db="EMBL/GenBank/DDBJ databases">
        <title>Analysis of 21 Apiospora genomes using comparative genomics revels a genus with tremendous synthesis potential of carbohydrate active enzymes and secondary metabolites.</title>
        <authorList>
            <person name="Sorensen T."/>
        </authorList>
    </citation>
    <scope>NUCLEOTIDE SEQUENCE [LARGE SCALE GENOMIC DNA]</scope>
    <source>
        <strain evidence="13 14">CBS 117206</strain>
    </source>
</reference>
<comment type="caution">
    <text evidence="13">The sequence shown here is derived from an EMBL/GenBank/DDBJ whole genome shotgun (WGS) entry which is preliminary data.</text>
</comment>
<dbReference type="GO" id="GO:0035539">
    <property type="term" value="F:8-oxo-7,8-dihydrodeoxyguanosine triphosphate pyrophosphatase activity"/>
    <property type="evidence" value="ECO:0007669"/>
    <property type="project" value="UniProtKB-EC"/>
</dbReference>
<dbReference type="InterPro" id="IPR015797">
    <property type="entry name" value="NUDIX_hydrolase-like_dom_sf"/>
</dbReference>
<accession>A0AAW0RAM0</accession>
<dbReference type="GO" id="GO:0046872">
    <property type="term" value="F:metal ion binding"/>
    <property type="evidence" value="ECO:0007669"/>
    <property type="project" value="UniProtKB-KW"/>
</dbReference>
<dbReference type="InterPro" id="IPR000086">
    <property type="entry name" value="NUDIX_hydrolase_dom"/>
</dbReference>
<feature type="domain" description="Nudix hydrolase" evidence="12">
    <location>
        <begin position="29"/>
        <end position="149"/>
    </location>
</feature>
<evidence type="ECO:0000256" key="10">
    <source>
        <dbReference type="ARBA" id="ARBA00035861"/>
    </source>
</evidence>
<dbReference type="PANTHER" id="PTHR47707">
    <property type="entry name" value="8-OXO-DGTP DIPHOSPHATASE"/>
    <property type="match status" value="1"/>
</dbReference>
<dbReference type="GO" id="GO:0006281">
    <property type="term" value="P:DNA repair"/>
    <property type="evidence" value="ECO:0007669"/>
    <property type="project" value="UniProtKB-KW"/>
</dbReference>
<comment type="similarity">
    <text evidence="2">Belongs to the Nudix hydrolase family.</text>
</comment>
<dbReference type="Gene3D" id="3.90.79.10">
    <property type="entry name" value="Nucleoside Triphosphate Pyrophosphohydrolase"/>
    <property type="match status" value="1"/>
</dbReference>
<evidence type="ECO:0000256" key="4">
    <source>
        <dbReference type="ARBA" id="ARBA00022705"/>
    </source>
</evidence>
<dbReference type="PANTHER" id="PTHR47707:SF1">
    <property type="entry name" value="NUDIX HYDROLASE FAMILY PROTEIN"/>
    <property type="match status" value="1"/>
</dbReference>
<dbReference type="CDD" id="cd02883">
    <property type="entry name" value="NUDIX_Hydrolase"/>
    <property type="match status" value="1"/>
</dbReference>
<dbReference type="GO" id="GO:0044716">
    <property type="term" value="F:8-oxo-GDP phosphatase activity"/>
    <property type="evidence" value="ECO:0007669"/>
    <property type="project" value="TreeGrafter"/>
</dbReference>
<evidence type="ECO:0000256" key="7">
    <source>
        <dbReference type="ARBA" id="ARBA00022801"/>
    </source>
</evidence>
<evidence type="ECO:0000256" key="5">
    <source>
        <dbReference type="ARBA" id="ARBA00022723"/>
    </source>
</evidence>
<keyword evidence="6" id="KW-0227">DNA damage</keyword>
<dbReference type="InterPro" id="IPR047127">
    <property type="entry name" value="MutT-like"/>
</dbReference>
<comment type="catalytic activity">
    <reaction evidence="10">
        <text>8-oxo-dGTP + H2O = 8-oxo-dGMP + diphosphate + H(+)</text>
        <dbReference type="Rhea" id="RHEA:31575"/>
        <dbReference type="ChEBI" id="CHEBI:15377"/>
        <dbReference type="ChEBI" id="CHEBI:15378"/>
        <dbReference type="ChEBI" id="CHEBI:33019"/>
        <dbReference type="ChEBI" id="CHEBI:63224"/>
        <dbReference type="ChEBI" id="CHEBI:77896"/>
        <dbReference type="EC" id="3.6.1.55"/>
    </reaction>
</comment>
<dbReference type="GO" id="GO:0006260">
    <property type="term" value="P:DNA replication"/>
    <property type="evidence" value="ECO:0007669"/>
    <property type="project" value="UniProtKB-KW"/>
</dbReference>
<gene>
    <name evidence="13" type="ORF">PG999_003166</name>
</gene>
<keyword evidence="4" id="KW-0235">DNA replication</keyword>
<dbReference type="EMBL" id="JAQQWP010000002">
    <property type="protein sequence ID" value="KAK8130786.1"/>
    <property type="molecule type" value="Genomic_DNA"/>
</dbReference>
<keyword evidence="9" id="KW-0234">DNA repair</keyword>
<dbReference type="GO" id="GO:0044715">
    <property type="term" value="F:8-oxo-dGDP phosphatase activity"/>
    <property type="evidence" value="ECO:0007669"/>
    <property type="project" value="TreeGrafter"/>
</dbReference>
<evidence type="ECO:0000256" key="3">
    <source>
        <dbReference type="ARBA" id="ARBA00022457"/>
    </source>
</evidence>
<dbReference type="SUPFAM" id="SSF55811">
    <property type="entry name" value="Nudix"/>
    <property type="match status" value="1"/>
</dbReference>
<keyword evidence="3" id="KW-0515">Mutator protein</keyword>
<organism evidence="13 14">
    <name type="scientific">Apiospora kogelbergensis</name>
    <dbReference type="NCBI Taxonomy" id="1337665"/>
    <lineage>
        <taxon>Eukaryota</taxon>
        <taxon>Fungi</taxon>
        <taxon>Dikarya</taxon>
        <taxon>Ascomycota</taxon>
        <taxon>Pezizomycotina</taxon>
        <taxon>Sordariomycetes</taxon>
        <taxon>Xylariomycetidae</taxon>
        <taxon>Amphisphaeriales</taxon>
        <taxon>Apiosporaceae</taxon>
        <taxon>Apiospora</taxon>
    </lineage>
</organism>
<proteinExistence type="inferred from homology"/>
<evidence type="ECO:0000313" key="14">
    <source>
        <dbReference type="Proteomes" id="UP001392437"/>
    </source>
</evidence>